<sequence length="616" mass="68406">MMKNKVLPILLFATSFLFGQNKLYYVEIPDENNVPKITTIDGKTFISHNDIQVRDMLSKHGVINLEKAFPTSKMPYLRTIYLLETKSTDLISDLNKYKQYFPYTEETYKGETLLYTPNDYDLIDPVYHHRNFDLINLRTAWDYSTGDPNFNIGISDSGINTAHEDLQGKVTMLTNVSDWHGTSVAGIAAAATDNNVGMAGIGFNSKVLFKYMYDGAMMNTLLVLSQNGARVVNASWYNSCSYSSIDQLVIDEVHQNGTVIVVAAGNGGTCGGPDNYVYPASYNHVISVSSVGFAKVGNVACCGPGAGLPFNWEDRIGIGPGVNNDRHQTNDMVDLRAPGYDVVSLFDPNYNNQGTKYTHIYGTSIAAPQVSGVVSLMLTANSCLNTEEVETILKLTSARLDNIQENQPYLGKLGAGRIDAGEATKIAWQMNPANGGEVLIKNRNFEKWDFELINSPESIRIQNESFTENANVKFKAKKSIILDTNTLLEPGNGKSHYFYIEDTNTCFNFNINQNKSANSGANVSKNNSSSIIEIKNEDITLYPIPAKDNLFIKANKELKNSTIKIFDMSNRLVFESNISIINTASIDISKLLKGTYFIDITNDNSKLKYFKKFVKE</sequence>
<dbReference type="NCBIfam" id="TIGR04183">
    <property type="entry name" value="Por_Secre_tail"/>
    <property type="match status" value="1"/>
</dbReference>
<evidence type="ECO:0000256" key="2">
    <source>
        <dbReference type="ARBA" id="ARBA00022729"/>
    </source>
</evidence>
<organism evidence="8 9">
    <name type="scientific">Chryseobacterium urinae</name>
    <dbReference type="NCBI Taxonomy" id="3058400"/>
    <lineage>
        <taxon>Bacteria</taxon>
        <taxon>Pseudomonadati</taxon>
        <taxon>Bacteroidota</taxon>
        <taxon>Flavobacteriia</taxon>
        <taxon>Flavobacteriales</taxon>
        <taxon>Weeksellaceae</taxon>
        <taxon>Chryseobacterium group</taxon>
        <taxon>Chryseobacterium</taxon>
    </lineage>
</organism>
<comment type="similarity">
    <text evidence="5">Belongs to the peptidase S8 family.</text>
</comment>
<dbReference type="RefSeq" id="WP_302712896.1">
    <property type="nucleotide sequence ID" value="NZ_JAULSJ010000002.1"/>
</dbReference>
<dbReference type="InterPro" id="IPR026444">
    <property type="entry name" value="Secre_tail"/>
</dbReference>
<accession>A0ABT8TZ84</accession>
<dbReference type="PROSITE" id="PS00138">
    <property type="entry name" value="SUBTILASE_SER"/>
    <property type="match status" value="1"/>
</dbReference>
<proteinExistence type="inferred from homology"/>
<dbReference type="Pfam" id="PF00082">
    <property type="entry name" value="Peptidase_S8"/>
    <property type="match status" value="1"/>
</dbReference>
<dbReference type="PRINTS" id="PR00723">
    <property type="entry name" value="SUBTILISIN"/>
</dbReference>
<comment type="caution">
    <text evidence="8">The sequence shown here is derived from an EMBL/GenBank/DDBJ whole genome shotgun (WGS) entry which is preliminary data.</text>
</comment>
<keyword evidence="1 5" id="KW-0645">Protease</keyword>
<feature type="active site" description="Charge relay system" evidence="5">
    <location>
        <position position="180"/>
    </location>
</feature>
<feature type="active site" description="Charge relay system" evidence="5">
    <location>
        <position position="156"/>
    </location>
</feature>
<dbReference type="SUPFAM" id="SSF52743">
    <property type="entry name" value="Subtilisin-like"/>
    <property type="match status" value="1"/>
</dbReference>
<feature type="active site" description="Charge relay system" evidence="5">
    <location>
        <position position="364"/>
    </location>
</feature>
<dbReference type="Pfam" id="PF18962">
    <property type="entry name" value="Por_Secre_tail"/>
    <property type="match status" value="1"/>
</dbReference>
<keyword evidence="4 5" id="KW-0720">Serine protease</keyword>
<dbReference type="InterPro" id="IPR023828">
    <property type="entry name" value="Peptidase_S8_Ser-AS"/>
</dbReference>
<protein>
    <submittedName>
        <fullName evidence="8">S8 family serine peptidase</fullName>
    </submittedName>
</protein>
<evidence type="ECO:0000256" key="1">
    <source>
        <dbReference type="ARBA" id="ARBA00022670"/>
    </source>
</evidence>
<dbReference type="Proteomes" id="UP001168128">
    <property type="component" value="Unassembled WGS sequence"/>
</dbReference>
<evidence type="ECO:0000256" key="5">
    <source>
        <dbReference type="PROSITE-ProRule" id="PRU01240"/>
    </source>
</evidence>
<feature type="domain" description="Secretion system C-terminal sorting" evidence="7">
    <location>
        <begin position="541"/>
        <end position="608"/>
    </location>
</feature>
<dbReference type="PANTHER" id="PTHR42884:SF14">
    <property type="entry name" value="NEUROENDOCRINE CONVERTASE 1"/>
    <property type="match status" value="1"/>
</dbReference>
<name>A0ABT8TZ84_9FLAO</name>
<dbReference type="InterPro" id="IPR015500">
    <property type="entry name" value="Peptidase_S8_subtilisin-rel"/>
</dbReference>
<keyword evidence="3 5" id="KW-0378">Hydrolase</keyword>
<keyword evidence="9" id="KW-1185">Reference proteome</keyword>
<evidence type="ECO:0000313" key="8">
    <source>
        <dbReference type="EMBL" id="MDO3423501.1"/>
    </source>
</evidence>
<dbReference type="InterPro" id="IPR000209">
    <property type="entry name" value="Peptidase_S8/S53_dom"/>
</dbReference>
<dbReference type="PANTHER" id="PTHR42884">
    <property type="entry name" value="PROPROTEIN CONVERTASE SUBTILISIN/KEXIN-RELATED"/>
    <property type="match status" value="1"/>
</dbReference>
<gene>
    <name evidence="8" type="ORF">QWT87_01285</name>
</gene>
<reference evidence="8" key="1">
    <citation type="submission" date="2023-07" db="EMBL/GenBank/DDBJ databases">
        <title>AMR profile of multidrug- resistance Chryseobacterium gambrini related strain.</title>
        <authorList>
            <person name="Kirdat K."/>
            <person name="Bhatt A."/>
            <person name="Kuyare S."/>
            <person name="Yadav A."/>
        </authorList>
    </citation>
    <scope>NUCLEOTIDE SEQUENCE</scope>
    <source>
        <strain evidence="8">APV-1</strain>
    </source>
</reference>
<evidence type="ECO:0000256" key="4">
    <source>
        <dbReference type="ARBA" id="ARBA00022825"/>
    </source>
</evidence>
<evidence type="ECO:0000313" key="9">
    <source>
        <dbReference type="Proteomes" id="UP001168128"/>
    </source>
</evidence>
<evidence type="ECO:0000259" key="6">
    <source>
        <dbReference type="Pfam" id="PF00082"/>
    </source>
</evidence>
<feature type="domain" description="Peptidase S8/S53" evidence="6">
    <location>
        <begin position="150"/>
        <end position="400"/>
    </location>
</feature>
<dbReference type="InterPro" id="IPR022398">
    <property type="entry name" value="Peptidase_S8_His-AS"/>
</dbReference>
<dbReference type="PROSITE" id="PS51892">
    <property type="entry name" value="SUBTILASE"/>
    <property type="match status" value="1"/>
</dbReference>
<dbReference type="EMBL" id="JAULSJ010000002">
    <property type="protein sequence ID" value="MDO3423501.1"/>
    <property type="molecule type" value="Genomic_DNA"/>
</dbReference>
<evidence type="ECO:0000259" key="7">
    <source>
        <dbReference type="Pfam" id="PF18962"/>
    </source>
</evidence>
<dbReference type="Gene3D" id="2.60.40.3080">
    <property type="match status" value="1"/>
</dbReference>
<evidence type="ECO:0000256" key="3">
    <source>
        <dbReference type="ARBA" id="ARBA00022801"/>
    </source>
</evidence>
<dbReference type="PROSITE" id="PS00137">
    <property type="entry name" value="SUBTILASE_HIS"/>
    <property type="match status" value="1"/>
</dbReference>
<keyword evidence="2" id="KW-0732">Signal</keyword>
<dbReference type="InterPro" id="IPR036852">
    <property type="entry name" value="Peptidase_S8/S53_dom_sf"/>
</dbReference>
<dbReference type="Gene3D" id="3.40.50.200">
    <property type="entry name" value="Peptidase S8/S53 domain"/>
    <property type="match status" value="1"/>
</dbReference>